<sequence length="71" mass="8356">MLEETERREFEAWKQGTKDDLYSHLSCISRGAIVMTKSYMGSRLVMRATDKLENAINRWFNQIEEVLEDGK</sequence>
<organism evidence="1">
    <name type="scientific">Sigmofec virus UA08Rod_5365</name>
    <dbReference type="NCBI Taxonomy" id="2929422"/>
    <lineage>
        <taxon>Viruses</taxon>
        <taxon>Monodnaviria</taxon>
        <taxon>Sangervirae</taxon>
        <taxon>Phixviricota</taxon>
        <taxon>Malgrandaviricetes</taxon>
        <taxon>Petitvirales</taxon>
        <taxon>Microviridae</taxon>
    </lineage>
</organism>
<name>A0A976N144_9VIRU</name>
<dbReference type="EMBL" id="OM869549">
    <property type="protein sequence ID" value="UPW41146.1"/>
    <property type="molecule type" value="Genomic_DNA"/>
</dbReference>
<accession>A0A976N144</accession>
<protein>
    <submittedName>
        <fullName evidence="1">Uncharacterized protein</fullName>
    </submittedName>
</protein>
<reference evidence="1" key="1">
    <citation type="submission" date="2022-02" db="EMBL/GenBank/DDBJ databases">
        <title>Towards deciphering the DNA virus diversity associated with rodent species in the families Cricetidae and Heteromyidae.</title>
        <authorList>
            <person name="Lund M."/>
            <person name="Larsen B.B."/>
            <person name="Gryseels S."/>
            <person name="Kraberger S."/>
            <person name="Rowsey D.M."/>
            <person name="Steger L."/>
            <person name="Yule K.M."/>
            <person name="Upham N.S."/>
            <person name="Worobey M."/>
            <person name="Van Doorslaer K."/>
            <person name="Varsani A."/>
        </authorList>
    </citation>
    <scope>NUCLEOTIDE SEQUENCE</scope>
    <source>
        <strain evidence="1">UA08Rod_5365</strain>
    </source>
</reference>
<evidence type="ECO:0000313" key="1">
    <source>
        <dbReference type="EMBL" id="UPW41146.1"/>
    </source>
</evidence>
<proteinExistence type="predicted"/>